<name>A1ZVG0_MICM2</name>
<dbReference type="AlphaFoldDB" id="A1ZVG0"/>
<accession>A1ZVG0</accession>
<keyword evidence="2" id="KW-1185">Reference proteome</keyword>
<dbReference type="EMBL" id="AAWS01000045">
    <property type="protein sequence ID" value="EAY25658.1"/>
    <property type="molecule type" value="Genomic_DNA"/>
</dbReference>
<organism evidence="1 2">
    <name type="scientific">Microscilla marina ATCC 23134</name>
    <dbReference type="NCBI Taxonomy" id="313606"/>
    <lineage>
        <taxon>Bacteria</taxon>
        <taxon>Pseudomonadati</taxon>
        <taxon>Bacteroidota</taxon>
        <taxon>Cytophagia</taxon>
        <taxon>Cytophagales</taxon>
        <taxon>Microscillaceae</taxon>
        <taxon>Microscilla</taxon>
    </lineage>
</organism>
<sequence length="46" mass="5348">MFLFASLIIMIQRTTNCVPLATHCGTSNYDVIEFAESDILRRFVYF</sequence>
<proteinExistence type="predicted"/>
<dbReference type="Proteomes" id="UP000004095">
    <property type="component" value="Unassembled WGS sequence"/>
</dbReference>
<evidence type="ECO:0000313" key="2">
    <source>
        <dbReference type="Proteomes" id="UP000004095"/>
    </source>
</evidence>
<comment type="caution">
    <text evidence="1">The sequence shown here is derived from an EMBL/GenBank/DDBJ whole genome shotgun (WGS) entry which is preliminary data.</text>
</comment>
<gene>
    <name evidence="1" type="ORF">M23134_07309</name>
</gene>
<reference evidence="1 2" key="1">
    <citation type="submission" date="2007-01" db="EMBL/GenBank/DDBJ databases">
        <authorList>
            <person name="Haygood M."/>
            <person name="Podell S."/>
            <person name="Anderson C."/>
            <person name="Hopkinson B."/>
            <person name="Roe K."/>
            <person name="Barbeau K."/>
            <person name="Gaasterland T."/>
            <person name="Ferriera S."/>
            <person name="Johnson J."/>
            <person name="Kravitz S."/>
            <person name="Beeson K."/>
            <person name="Sutton G."/>
            <person name="Rogers Y.-H."/>
            <person name="Friedman R."/>
            <person name="Frazier M."/>
            <person name="Venter J.C."/>
        </authorList>
    </citation>
    <scope>NUCLEOTIDE SEQUENCE [LARGE SCALE GENOMIC DNA]</scope>
    <source>
        <strain evidence="1 2">ATCC 23134</strain>
    </source>
</reference>
<evidence type="ECO:0000313" key="1">
    <source>
        <dbReference type="EMBL" id="EAY25658.1"/>
    </source>
</evidence>
<protein>
    <submittedName>
        <fullName evidence="1">Uncharacterized protein</fullName>
    </submittedName>
</protein>